<name>A0ABP4XSI0_9MICO</name>
<comment type="caution">
    <text evidence="4">The sequence shown here is derived from an EMBL/GenBank/DDBJ whole genome shotgun (WGS) entry which is preliminary data.</text>
</comment>
<dbReference type="InterPro" id="IPR019490">
    <property type="entry name" value="Glu6P/Mann6P_isomerase_C"/>
</dbReference>
<dbReference type="RefSeq" id="WP_344082756.1">
    <property type="nucleotide sequence ID" value="NZ_BAAAPO010000021.1"/>
</dbReference>
<dbReference type="Proteomes" id="UP001499938">
    <property type="component" value="Unassembled WGS sequence"/>
</dbReference>
<comment type="similarity">
    <text evidence="1">Belongs to the PGI/PMI family.</text>
</comment>
<evidence type="ECO:0000313" key="5">
    <source>
        <dbReference type="Proteomes" id="UP001499938"/>
    </source>
</evidence>
<gene>
    <name evidence="4" type="ORF">GCM10009811_13240</name>
</gene>
<evidence type="ECO:0000313" key="4">
    <source>
        <dbReference type="EMBL" id="GAA1789648.1"/>
    </source>
</evidence>
<feature type="domain" description="SIS" evidence="3">
    <location>
        <begin position="47"/>
        <end position="185"/>
    </location>
</feature>
<dbReference type="Gene3D" id="3.40.50.10490">
    <property type="entry name" value="Glucose-6-phosphate isomerase like protein, domain 1"/>
    <property type="match status" value="2"/>
</dbReference>
<dbReference type="InterPro" id="IPR046348">
    <property type="entry name" value="SIS_dom_sf"/>
</dbReference>
<keyword evidence="5" id="KW-1185">Reference proteome</keyword>
<dbReference type="InterPro" id="IPR001347">
    <property type="entry name" value="SIS_dom"/>
</dbReference>
<dbReference type="Pfam" id="PF10432">
    <property type="entry name" value="bact-PGI_C"/>
    <property type="match status" value="1"/>
</dbReference>
<accession>A0ABP4XSI0</accession>
<keyword evidence="2" id="KW-0413">Isomerase</keyword>
<evidence type="ECO:0000259" key="3">
    <source>
        <dbReference type="PROSITE" id="PS51464"/>
    </source>
</evidence>
<dbReference type="EMBL" id="BAAAPO010000021">
    <property type="protein sequence ID" value="GAA1789648.1"/>
    <property type="molecule type" value="Genomic_DNA"/>
</dbReference>
<reference evidence="5" key="1">
    <citation type="journal article" date="2019" name="Int. J. Syst. Evol. Microbiol.">
        <title>The Global Catalogue of Microorganisms (GCM) 10K type strain sequencing project: providing services to taxonomists for standard genome sequencing and annotation.</title>
        <authorList>
            <consortium name="The Broad Institute Genomics Platform"/>
            <consortium name="The Broad Institute Genome Sequencing Center for Infectious Disease"/>
            <person name="Wu L."/>
            <person name="Ma J."/>
        </authorList>
    </citation>
    <scope>NUCLEOTIDE SEQUENCE [LARGE SCALE GENOMIC DNA]</scope>
    <source>
        <strain evidence="5">JCM 15592</strain>
    </source>
</reference>
<protein>
    <submittedName>
        <fullName evidence="4">SIS domain-containing protein</fullName>
    </submittedName>
</protein>
<organism evidence="4 5">
    <name type="scientific">Nostocoides veronense</name>
    <dbReference type="NCBI Taxonomy" id="330836"/>
    <lineage>
        <taxon>Bacteria</taxon>
        <taxon>Bacillati</taxon>
        <taxon>Actinomycetota</taxon>
        <taxon>Actinomycetes</taxon>
        <taxon>Micrococcales</taxon>
        <taxon>Intrasporangiaceae</taxon>
        <taxon>Nostocoides</taxon>
    </lineage>
</organism>
<sequence length="409" mass="41697">MAAFDPDLLGEPDRLLEGDPSQMLRALATAGAQVRRALTTTREAGALDLRIERPRAIVVAAMGADDVVADLLAPLAARHSPIGVWPCHDSPLPGWVGSLDLVVAVSLSGRAPGPVRLALEAGRRGASVLTIGAPDSPLAEAAARGRGVHVPAEGTGATSRSAAWSMLTPAILALGALGVLPVDATDLDAVADRLDEIAEANRPTAEAFVSPAKILATGLGATIPLVLADGPLTGVAARRAGTMLARTARLPVMVGELPDAASQLLACLDGPYAAAPAPEGGRDIFADPYLDGPPGAEVGLLLLRDRDPRAGEEGGRVRGGEAAAYDADAPRVEIGPQDAARINLAQGIVDLAERRGARVQQLSPGPGGDLVRLAELMATLDFAATYLALAHGLDPATVPALADLRDLTG</sequence>
<dbReference type="SUPFAM" id="SSF53697">
    <property type="entry name" value="SIS domain"/>
    <property type="match status" value="1"/>
</dbReference>
<dbReference type="PROSITE" id="PS51464">
    <property type="entry name" value="SIS"/>
    <property type="match status" value="1"/>
</dbReference>
<evidence type="ECO:0000256" key="2">
    <source>
        <dbReference type="ARBA" id="ARBA00023235"/>
    </source>
</evidence>
<proteinExistence type="inferred from homology"/>
<evidence type="ECO:0000256" key="1">
    <source>
        <dbReference type="ARBA" id="ARBA00010523"/>
    </source>
</evidence>